<dbReference type="PANTHER" id="PTHR36302:SF1">
    <property type="entry name" value="COPPER CHAPERONE PCU(A)C"/>
    <property type="match status" value="1"/>
</dbReference>
<keyword evidence="1" id="KW-0812">Transmembrane</keyword>
<keyword evidence="1" id="KW-1133">Transmembrane helix</keyword>
<evidence type="ECO:0000313" key="2">
    <source>
        <dbReference type="EMBL" id="GAA2083530.1"/>
    </source>
</evidence>
<protein>
    <recommendedName>
        <fullName evidence="4">Copper chaperone PCu(A)C</fullName>
    </recommendedName>
</protein>
<dbReference type="Proteomes" id="UP001500016">
    <property type="component" value="Unassembled WGS sequence"/>
</dbReference>
<sequence>MTVRRKGVPDAVTALGVPVAACAVTVLGLTAWTAAGRAGSPAELRVSEARVFLTYAGREDTSATFRIRNTGRSGDRLVAVRSPRARHVMLSRHTHTASGAGRMETAGSLALPARTTVAMSATSTNVMLTAPDAGSWRAGDTVPFELRFAHSPPVRVTAKVVRPGS</sequence>
<reference evidence="2 3" key="1">
    <citation type="journal article" date="2019" name="Int. J. Syst. Evol. Microbiol.">
        <title>The Global Catalogue of Microorganisms (GCM) 10K type strain sequencing project: providing services to taxonomists for standard genome sequencing and annotation.</title>
        <authorList>
            <consortium name="The Broad Institute Genomics Platform"/>
            <consortium name="The Broad Institute Genome Sequencing Center for Infectious Disease"/>
            <person name="Wu L."/>
            <person name="Ma J."/>
        </authorList>
    </citation>
    <scope>NUCLEOTIDE SEQUENCE [LARGE SCALE GENOMIC DNA]</scope>
    <source>
        <strain evidence="2 3">JCM 15478</strain>
    </source>
</reference>
<keyword evidence="1" id="KW-0472">Membrane</keyword>
<comment type="caution">
    <text evidence="2">The sequence shown here is derived from an EMBL/GenBank/DDBJ whole genome shotgun (WGS) entry which is preliminary data.</text>
</comment>
<dbReference type="PANTHER" id="PTHR36302">
    <property type="entry name" value="BLR7088 PROTEIN"/>
    <property type="match status" value="1"/>
</dbReference>
<dbReference type="InterPro" id="IPR007410">
    <property type="entry name" value="LpqE-like"/>
</dbReference>
<evidence type="ECO:0008006" key="4">
    <source>
        <dbReference type="Google" id="ProtNLM"/>
    </source>
</evidence>
<evidence type="ECO:0000313" key="3">
    <source>
        <dbReference type="Proteomes" id="UP001500016"/>
    </source>
</evidence>
<organism evidence="2 3">
    <name type="scientific">Streptomyces albiaxialis</name>
    <dbReference type="NCBI Taxonomy" id="329523"/>
    <lineage>
        <taxon>Bacteria</taxon>
        <taxon>Bacillati</taxon>
        <taxon>Actinomycetota</taxon>
        <taxon>Actinomycetes</taxon>
        <taxon>Kitasatosporales</taxon>
        <taxon>Streptomycetaceae</taxon>
        <taxon>Streptomyces</taxon>
    </lineage>
</organism>
<keyword evidence="3" id="KW-1185">Reference proteome</keyword>
<feature type="transmembrane region" description="Helical" evidence="1">
    <location>
        <begin position="12"/>
        <end position="35"/>
    </location>
</feature>
<proteinExistence type="predicted"/>
<dbReference type="EMBL" id="BAAAPE010000011">
    <property type="protein sequence ID" value="GAA2083530.1"/>
    <property type="molecule type" value="Genomic_DNA"/>
</dbReference>
<dbReference type="InterPro" id="IPR058248">
    <property type="entry name" value="Lxx211020-like"/>
</dbReference>
<dbReference type="Pfam" id="PF04314">
    <property type="entry name" value="PCuAC"/>
    <property type="match status" value="1"/>
</dbReference>
<dbReference type="SUPFAM" id="SSF110087">
    <property type="entry name" value="DR1885-like metal-binding protein"/>
    <property type="match status" value="1"/>
</dbReference>
<accession>A0ABN2W504</accession>
<dbReference type="RefSeq" id="WP_344530749.1">
    <property type="nucleotide sequence ID" value="NZ_BAAAPE010000011.1"/>
</dbReference>
<dbReference type="InterPro" id="IPR036182">
    <property type="entry name" value="PCuAC_sf"/>
</dbReference>
<gene>
    <name evidence="2" type="ORF">GCM10009801_44020</name>
</gene>
<name>A0ABN2W504_9ACTN</name>
<evidence type="ECO:0000256" key="1">
    <source>
        <dbReference type="SAM" id="Phobius"/>
    </source>
</evidence>
<dbReference type="Gene3D" id="2.60.40.1890">
    <property type="entry name" value="PCu(A)C copper chaperone"/>
    <property type="match status" value="1"/>
</dbReference>